<evidence type="ECO:0000259" key="2">
    <source>
        <dbReference type="Pfam" id="PF13477"/>
    </source>
</evidence>
<dbReference type="Pfam" id="PF13477">
    <property type="entry name" value="Glyco_trans_4_2"/>
    <property type="match status" value="1"/>
</dbReference>
<reference evidence="3" key="1">
    <citation type="journal article" date="2020" name="mSystems">
        <title>Genome- and Community-Level Interaction Insights into Carbon Utilization and Element Cycling Functions of Hydrothermarchaeota in Hydrothermal Sediment.</title>
        <authorList>
            <person name="Zhou Z."/>
            <person name="Liu Y."/>
            <person name="Xu W."/>
            <person name="Pan J."/>
            <person name="Luo Z.H."/>
            <person name="Li M."/>
        </authorList>
    </citation>
    <scope>NUCLEOTIDE SEQUENCE [LARGE SCALE GENOMIC DNA]</scope>
    <source>
        <strain evidence="3">SpSt-479</strain>
    </source>
</reference>
<dbReference type="PANTHER" id="PTHR45947:SF3">
    <property type="entry name" value="SULFOQUINOVOSYL TRANSFERASE SQD2"/>
    <property type="match status" value="1"/>
</dbReference>
<dbReference type="InterPro" id="IPR001296">
    <property type="entry name" value="Glyco_trans_1"/>
</dbReference>
<feature type="domain" description="Glycosyl transferase family 1" evidence="1">
    <location>
        <begin position="173"/>
        <end position="340"/>
    </location>
</feature>
<evidence type="ECO:0000313" key="3">
    <source>
        <dbReference type="EMBL" id="HFI90851.1"/>
    </source>
</evidence>
<dbReference type="EMBL" id="DSUJ01000008">
    <property type="protein sequence ID" value="HFI90851.1"/>
    <property type="molecule type" value="Genomic_DNA"/>
</dbReference>
<dbReference type="Gene3D" id="3.40.50.2000">
    <property type="entry name" value="Glycogen Phosphorylase B"/>
    <property type="match status" value="2"/>
</dbReference>
<organism evidence="3">
    <name type="scientific">Ignavibacterium album</name>
    <dbReference type="NCBI Taxonomy" id="591197"/>
    <lineage>
        <taxon>Bacteria</taxon>
        <taxon>Pseudomonadati</taxon>
        <taxon>Ignavibacteriota</taxon>
        <taxon>Ignavibacteria</taxon>
        <taxon>Ignavibacteriales</taxon>
        <taxon>Ignavibacteriaceae</taxon>
        <taxon>Ignavibacterium</taxon>
    </lineage>
</organism>
<evidence type="ECO:0000259" key="1">
    <source>
        <dbReference type="Pfam" id="PF00534"/>
    </source>
</evidence>
<sequence>MFLLSDINSSHTLKWANSLAEKGVEVHLFGFVDQEVNGLNLKVKLYIEKIPTGIKTQSDGSLKKTYYLKVLPNLLNLIKKVKPDILHAHYASSYGLLGALSAYKPFLLSVWGNDVFDFPRKSFIHKSIIKFVFKRADRIYSTSKIMANEISHYTKKNIGIIPFGIDINQFKPFKQKKIFGDDTVVLGCVKSLSYKYGIEYLLDAFAIIKEKIKDKKIKLLIVGDGTLKNHLIERSRKLKIDDEVLFYGAVPHSKVPEIYNMIDIAVFPSVWESFGVSNLEAAACEVPQVASDIGGFKEIIKDGVTGFLVETKNPELIAEKVIDLIYDNDLRKKIGKSARQYVIEHFDWNRNVDQMIEEYYKVMRR</sequence>
<comment type="caution">
    <text evidence="3">The sequence shown here is derived from an EMBL/GenBank/DDBJ whole genome shotgun (WGS) entry which is preliminary data.</text>
</comment>
<accession>A0A7V2ZIZ6</accession>
<dbReference type="InterPro" id="IPR028098">
    <property type="entry name" value="Glyco_trans_4-like_N"/>
</dbReference>
<feature type="domain" description="Glycosyltransferase subfamily 4-like N-terminal" evidence="2">
    <location>
        <begin position="3"/>
        <end position="143"/>
    </location>
</feature>
<protein>
    <submittedName>
        <fullName evidence="3">Glycosyltransferase family 4 protein</fullName>
    </submittedName>
</protein>
<dbReference type="InterPro" id="IPR050194">
    <property type="entry name" value="Glycosyltransferase_grp1"/>
</dbReference>
<dbReference type="SUPFAM" id="SSF53756">
    <property type="entry name" value="UDP-Glycosyltransferase/glycogen phosphorylase"/>
    <property type="match status" value="1"/>
</dbReference>
<dbReference type="PANTHER" id="PTHR45947">
    <property type="entry name" value="SULFOQUINOVOSYL TRANSFERASE SQD2"/>
    <property type="match status" value="1"/>
</dbReference>
<keyword evidence="3" id="KW-0808">Transferase</keyword>
<proteinExistence type="predicted"/>
<name>A0A7V2ZIZ6_9BACT</name>
<dbReference type="GO" id="GO:0016757">
    <property type="term" value="F:glycosyltransferase activity"/>
    <property type="evidence" value="ECO:0007669"/>
    <property type="project" value="InterPro"/>
</dbReference>
<gene>
    <name evidence="3" type="ORF">ENS31_04870</name>
</gene>
<dbReference type="AlphaFoldDB" id="A0A7V2ZIZ6"/>
<dbReference type="Pfam" id="PF00534">
    <property type="entry name" value="Glycos_transf_1"/>
    <property type="match status" value="1"/>
</dbReference>
<dbReference type="CDD" id="cd03801">
    <property type="entry name" value="GT4_PimA-like"/>
    <property type="match status" value="1"/>
</dbReference>